<dbReference type="RefSeq" id="WP_103904492.1">
    <property type="nucleotide sequence ID" value="NZ_PQWB01000176.1"/>
</dbReference>
<evidence type="ECO:0000313" key="1">
    <source>
        <dbReference type="EMBL" id="POZ60082.1"/>
    </source>
</evidence>
<dbReference type="AlphaFoldDB" id="A0A2S5DAR9"/>
<proteinExistence type="predicted"/>
<comment type="caution">
    <text evidence="1">The sequence shown here is derived from an EMBL/GenBank/DDBJ whole genome shotgun (WGS) entry which is preliminary data.</text>
</comment>
<gene>
    <name evidence="1" type="ORF">C2I19_20815</name>
</gene>
<keyword evidence="2" id="KW-1185">Reference proteome</keyword>
<dbReference type="OrthoDB" id="9180812at2"/>
<organism evidence="1 2">
    <name type="scientific">Chromobacterium alticapitis</name>
    <dbReference type="NCBI Taxonomy" id="2073169"/>
    <lineage>
        <taxon>Bacteria</taxon>
        <taxon>Pseudomonadati</taxon>
        <taxon>Pseudomonadota</taxon>
        <taxon>Betaproteobacteria</taxon>
        <taxon>Neisseriales</taxon>
        <taxon>Chromobacteriaceae</taxon>
        <taxon>Chromobacterium</taxon>
    </lineage>
</organism>
<sequence>MLIDPASADRFIDAYMAFLGTLVTAEEKHGKRPTQWLVLGRARYEADRDSLSRYRATLRHPDEEMLEAIRLLRLNRWVYLKDTRAYSVLLPVDGSCAHGVLGLTERLRDIGQGETGSVIKTGVFPLNGRWVCDGLIEGLAWLGPNIRRDVTAIYQRLRQDGKFSLGPTPV</sequence>
<reference evidence="2" key="1">
    <citation type="submission" date="2018-02" db="EMBL/GenBank/DDBJ databases">
        <authorList>
            <person name="O'Hara-Hanley K."/>
            <person name="Soby S."/>
        </authorList>
    </citation>
    <scope>NUCLEOTIDE SEQUENCE [LARGE SCALE GENOMIC DNA]</scope>
    <source>
        <strain evidence="2">MWU14-2602</strain>
    </source>
</reference>
<evidence type="ECO:0000313" key="2">
    <source>
        <dbReference type="Proteomes" id="UP000237082"/>
    </source>
</evidence>
<dbReference type="Proteomes" id="UP000237082">
    <property type="component" value="Unassembled WGS sequence"/>
</dbReference>
<protein>
    <submittedName>
        <fullName evidence="1">Uncharacterized protein</fullName>
    </submittedName>
</protein>
<dbReference type="EMBL" id="PQWB01000176">
    <property type="protein sequence ID" value="POZ60082.1"/>
    <property type="molecule type" value="Genomic_DNA"/>
</dbReference>
<name>A0A2S5DAR9_9NEIS</name>
<accession>A0A2S5DAR9</accession>